<evidence type="ECO:0000256" key="2">
    <source>
        <dbReference type="ARBA" id="ARBA00004225"/>
    </source>
</evidence>
<dbReference type="PRINTS" id="PR01437">
    <property type="entry name" value="NUOXDRDTASE4"/>
</dbReference>
<evidence type="ECO:0000256" key="12">
    <source>
        <dbReference type="ARBA" id="ARBA00023027"/>
    </source>
</evidence>
<evidence type="ECO:0000259" key="18">
    <source>
        <dbReference type="Pfam" id="PF00361"/>
    </source>
</evidence>
<comment type="function">
    <text evidence="17">Core subunit of the mitochondrial membrane respiratory chain NADH dehydrogenase (Complex I) which catalyzes electron transfer from NADH through the respiratory chain, using ubiquinone as an electron acceptor. Essential for the catalytic activity and assembly of complex I.</text>
</comment>
<dbReference type="EC" id="7.1.1.2" evidence="4 17"/>
<keyword evidence="10 17" id="KW-0249">Electron transport</keyword>
<dbReference type="Pfam" id="PF00361">
    <property type="entry name" value="Proton_antipo_M"/>
    <property type="match status" value="1"/>
</dbReference>
<dbReference type="CTD" id="4538"/>
<feature type="transmembrane region" description="Helical" evidence="17">
    <location>
        <begin position="85"/>
        <end position="102"/>
    </location>
</feature>
<evidence type="ECO:0000256" key="11">
    <source>
        <dbReference type="ARBA" id="ARBA00022989"/>
    </source>
</evidence>
<dbReference type="EMBL" id="OL678049">
    <property type="protein sequence ID" value="UZZ44372.1"/>
    <property type="molecule type" value="Genomic_DNA"/>
</dbReference>
<keyword evidence="9" id="KW-1278">Translocase</keyword>
<evidence type="ECO:0000256" key="10">
    <source>
        <dbReference type="ARBA" id="ARBA00022982"/>
    </source>
</evidence>
<evidence type="ECO:0000313" key="20">
    <source>
        <dbReference type="EMBL" id="UZZ44372.1"/>
    </source>
</evidence>
<dbReference type="GO" id="GO:0031966">
    <property type="term" value="C:mitochondrial membrane"/>
    <property type="evidence" value="ECO:0007669"/>
    <property type="project" value="UniProtKB-SubCell"/>
</dbReference>
<keyword evidence="7 17" id="KW-0679">Respiratory chain</keyword>
<evidence type="ECO:0000256" key="14">
    <source>
        <dbReference type="ARBA" id="ARBA00023128"/>
    </source>
</evidence>
<keyword evidence="15 17" id="KW-0472">Membrane</keyword>
<feature type="domain" description="NADH:ubiquinone oxidoreductase chain 4 N-terminal" evidence="19">
    <location>
        <begin position="1"/>
        <end position="101"/>
    </location>
</feature>
<keyword evidence="14 17" id="KW-0496">Mitochondrion</keyword>
<reference evidence="20" key="1">
    <citation type="submission" date="2021-11" db="EMBL/GenBank/DDBJ databases">
        <authorList>
            <person name="Ge X.-Y."/>
            <person name="Peng L."/>
            <person name="Sun C.-H."/>
            <person name="Wang B.-X."/>
        </authorList>
    </citation>
    <scope>NUCLEOTIDE SEQUENCE</scope>
</reference>
<evidence type="ECO:0000256" key="15">
    <source>
        <dbReference type="ARBA" id="ARBA00023136"/>
    </source>
</evidence>
<comment type="catalytic activity">
    <reaction evidence="16 17">
        <text>a ubiquinone + NADH + 5 H(+)(in) = a ubiquinol + NAD(+) + 4 H(+)(out)</text>
        <dbReference type="Rhea" id="RHEA:29091"/>
        <dbReference type="Rhea" id="RHEA-COMP:9565"/>
        <dbReference type="Rhea" id="RHEA-COMP:9566"/>
        <dbReference type="ChEBI" id="CHEBI:15378"/>
        <dbReference type="ChEBI" id="CHEBI:16389"/>
        <dbReference type="ChEBI" id="CHEBI:17976"/>
        <dbReference type="ChEBI" id="CHEBI:57540"/>
        <dbReference type="ChEBI" id="CHEBI:57945"/>
        <dbReference type="EC" id="7.1.1.2"/>
    </reaction>
</comment>
<feature type="transmembrane region" description="Helical" evidence="17">
    <location>
        <begin position="332"/>
        <end position="354"/>
    </location>
</feature>
<evidence type="ECO:0000256" key="17">
    <source>
        <dbReference type="RuleBase" id="RU003297"/>
    </source>
</evidence>
<feature type="transmembrane region" description="Helical" evidence="17">
    <location>
        <begin position="214"/>
        <end position="239"/>
    </location>
</feature>
<feature type="transmembrane region" description="Helical" evidence="17">
    <location>
        <begin position="374"/>
        <end position="399"/>
    </location>
</feature>
<organism evidence="20">
    <name type="scientific">Rhyacophila quadrifida</name>
    <dbReference type="NCBI Taxonomy" id="2904903"/>
    <lineage>
        <taxon>Eukaryota</taxon>
        <taxon>Metazoa</taxon>
        <taxon>Ecdysozoa</taxon>
        <taxon>Arthropoda</taxon>
        <taxon>Hexapoda</taxon>
        <taxon>Insecta</taxon>
        <taxon>Pterygota</taxon>
        <taxon>Neoptera</taxon>
        <taxon>Endopterygota</taxon>
        <taxon>Trichoptera</taxon>
        <taxon>Integripalpia</taxon>
        <taxon>Rhyacophiloidea</taxon>
        <taxon>Rhyacophilidae</taxon>
        <taxon>Rhyacophila</taxon>
    </lineage>
</organism>
<dbReference type="AlphaFoldDB" id="A0A9E8RU19"/>
<protein>
    <recommendedName>
        <fullName evidence="5 17">NADH-ubiquinone oxidoreductase chain 4</fullName>
        <ecNumber evidence="4 17">7.1.1.2</ecNumber>
    </recommendedName>
</protein>
<evidence type="ECO:0000256" key="4">
    <source>
        <dbReference type="ARBA" id="ARBA00012944"/>
    </source>
</evidence>
<evidence type="ECO:0000256" key="6">
    <source>
        <dbReference type="ARBA" id="ARBA00022448"/>
    </source>
</evidence>
<accession>A0A9E8RU19</accession>
<evidence type="ECO:0000256" key="8">
    <source>
        <dbReference type="ARBA" id="ARBA00022692"/>
    </source>
</evidence>
<feature type="transmembrane region" description="Helical" evidence="17">
    <location>
        <begin position="108"/>
        <end position="130"/>
    </location>
</feature>
<dbReference type="Pfam" id="PF01059">
    <property type="entry name" value="Oxidored_q5_N"/>
    <property type="match status" value="1"/>
</dbReference>
<evidence type="ECO:0000256" key="5">
    <source>
        <dbReference type="ARBA" id="ARBA00021006"/>
    </source>
</evidence>
<evidence type="ECO:0000256" key="7">
    <source>
        <dbReference type="ARBA" id="ARBA00022660"/>
    </source>
</evidence>
<feature type="transmembrane region" description="Helical" evidence="17">
    <location>
        <begin position="271"/>
        <end position="293"/>
    </location>
</feature>
<dbReference type="GO" id="GO:0015990">
    <property type="term" value="P:electron transport coupled proton transport"/>
    <property type="evidence" value="ECO:0007669"/>
    <property type="project" value="TreeGrafter"/>
</dbReference>
<dbReference type="PANTHER" id="PTHR43507">
    <property type="entry name" value="NADH-UBIQUINONE OXIDOREDUCTASE CHAIN 4"/>
    <property type="match status" value="1"/>
</dbReference>
<feature type="transmembrane region" description="Helical" evidence="17">
    <location>
        <begin position="180"/>
        <end position="202"/>
    </location>
</feature>
<name>A0A9E8RU19_9NEOP</name>
<evidence type="ECO:0000256" key="13">
    <source>
        <dbReference type="ARBA" id="ARBA00023075"/>
    </source>
</evidence>
<gene>
    <name evidence="20" type="primary">ND4</name>
</gene>
<dbReference type="InterPro" id="IPR001750">
    <property type="entry name" value="ND/Mrp_TM"/>
</dbReference>
<dbReference type="GO" id="GO:0048039">
    <property type="term" value="F:ubiquinone binding"/>
    <property type="evidence" value="ECO:0007669"/>
    <property type="project" value="TreeGrafter"/>
</dbReference>
<feature type="transmembrane region" description="Helical" evidence="17">
    <location>
        <begin position="137"/>
        <end position="160"/>
    </location>
</feature>
<proteinExistence type="inferred from homology"/>
<evidence type="ECO:0000259" key="19">
    <source>
        <dbReference type="Pfam" id="PF01059"/>
    </source>
</evidence>
<dbReference type="InterPro" id="IPR003918">
    <property type="entry name" value="NADH_UbQ_OxRdtase"/>
</dbReference>
<keyword evidence="13 17" id="KW-0830">Ubiquinone</keyword>
<feature type="transmembrane region" description="Helical" evidence="17">
    <location>
        <begin position="245"/>
        <end position="264"/>
    </location>
</feature>
<geneLocation type="mitochondrion" evidence="20"/>
<sequence>MLKYVFMLVFMVLFNMKMFWMVQIFLFYFVFIFMNLSINLFYFNNLSYILGCDFISYGLILLSIWIFCLMLMASEDIYKKDNYSMIFVFNLLILLLFLVLTFSSVNLLMFYLFFEGSLIPVLFLIIGWGYQPERLQAGIYLLFYTLVVSLPMLLGIFYVGLTLNSFFFFFLKELNMNFNMLYLVMIMAFLVKMPMFFVHLWLPKAHVEAPVSGSMILASIMLKLGGYGLLRVMVLMLSVSMSLNFIWVSISLVGGLILSLSCFFQIDLKSLVAYSSVVHMGVLLSSLMTISSWGFYGSYLLMIGHGLCSSGLFCLVNIIYERTGSRSMLVNKGMLSFMPSMCLWWFLLLSSNMAAPPSMNLLGEINLFMGLVSWSYLTVMFLILISFFSAAYSLYLFSFSQHGKFSGGSVSSSNGVVREYTLLLLHWLPLNFLIMKVEMFVIWF</sequence>
<dbReference type="GeneID" id="77426606"/>
<evidence type="ECO:0000256" key="1">
    <source>
        <dbReference type="ARBA" id="ARBA00003257"/>
    </source>
</evidence>
<comment type="subcellular location">
    <subcellularLocation>
        <location evidence="2 17">Mitochondrion membrane</location>
        <topology evidence="2 17">Multi-pass membrane protein</topology>
    </subcellularLocation>
</comment>
<evidence type="ECO:0000256" key="9">
    <source>
        <dbReference type="ARBA" id="ARBA00022967"/>
    </source>
</evidence>
<keyword evidence="11 17" id="KW-1133">Transmembrane helix</keyword>
<reference evidence="20" key="2">
    <citation type="journal article" date="2022" name="Syst. Entomol.">
        <title>Massive gene rearrangements of mitochondrial genomes and implications for the phylogeny of Trichoptera (Insecta).</title>
        <authorList>
            <person name="Ge X."/>
            <person name="Peng L."/>
            <person name="Vogler A.P."/>
            <person name="Morse J.C."/>
            <person name="Yang L."/>
            <person name="Sun C."/>
            <person name="Wang B."/>
        </authorList>
    </citation>
    <scope>NUCLEOTIDE SEQUENCE</scope>
</reference>
<dbReference type="PANTHER" id="PTHR43507:SF20">
    <property type="entry name" value="NADH-UBIQUINONE OXIDOREDUCTASE CHAIN 4"/>
    <property type="match status" value="1"/>
</dbReference>
<keyword evidence="8 17" id="KW-0812">Transmembrane</keyword>
<evidence type="ECO:0000256" key="3">
    <source>
        <dbReference type="ARBA" id="ARBA00009025"/>
    </source>
</evidence>
<dbReference type="InterPro" id="IPR000260">
    <property type="entry name" value="NADH4_N"/>
</dbReference>
<feature type="domain" description="NADH:quinone oxidoreductase/Mrp antiporter transmembrane" evidence="18">
    <location>
        <begin position="104"/>
        <end position="387"/>
    </location>
</feature>
<dbReference type="GO" id="GO:0042773">
    <property type="term" value="P:ATP synthesis coupled electron transport"/>
    <property type="evidence" value="ECO:0007669"/>
    <property type="project" value="InterPro"/>
</dbReference>
<keyword evidence="12 17" id="KW-0520">NAD</keyword>
<dbReference type="RefSeq" id="YP_010586558.1">
    <property type="nucleotide sequence ID" value="NC_069284.1"/>
</dbReference>
<dbReference type="GO" id="GO:0008137">
    <property type="term" value="F:NADH dehydrogenase (ubiquinone) activity"/>
    <property type="evidence" value="ECO:0007669"/>
    <property type="project" value="UniProtKB-UniRule"/>
</dbReference>
<comment type="similarity">
    <text evidence="3 17">Belongs to the complex I subunit 4 family.</text>
</comment>
<keyword evidence="6 17" id="KW-0813">Transport</keyword>
<feature type="transmembrane region" description="Helical" evidence="17">
    <location>
        <begin position="20"/>
        <end position="42"/>
    </location>
</feature>
<evidence type="ECO:0000256" key="16">
    <source>
        <dbReference type="ARBA" id="ARBA00049551"/>
    </source>
</evidence>
<feature type="transmembrane region" description="Helical" evidence="17">
    <location>
        <begin position="54"/>
        <end position="73"/>
    </location>
</feature>
<dbReference type="GO" id="GO:0003954">
    <property type="term" value="F:NADH dehydrogenase activity"/>
    <property type="evidence" value="ECO:0007669"/>
    <property type="project" value="TreeGrafter"/>
</dbReference>
<feature type="transmembrane region" description="Helical" evidence="17">
    <location>
        <begin position="420"/>
        <end position="443"/>
    </location>
</feature>
<feature type="transmembrane region" description="Helical" evidence="17">
    <location>
        <begin position="299"/>
        <end position="320"/>
    </location>
</feature>
<comment type="function">
    <text evidence="1">Core subunit of the mitochondrial membrane respiratory chain NADH dehydrogenase (Complex I) that is believed to belong to the minimal assembly required for catalysis. Complex I functions in the transfer of electrons from NADH to the respiratory chain. The immediate electron acceptor for the enzyme is believed to be ubiquinone.</text>
</comment>